<feature type="domain" description="Aminoacyl-transfer RNA synthetases class-II family profile" evidence="11">
    <location>
        <begin position="26"/>
        <end position="340"/>
    </location>
</feature>
<feature type="binding site" evidence="10">
    <location>
        <position position="119"/>
    </location>
    <ligand>
        <name>L-histidine</name>
        <dbReference type="ChEBI" id="CHEBI:57595"/>
    </ligand>
</feature>
<dbReference type="InterPro" id="IPR004516">
    <property type="entry name" value="HisRS/HisZ"/>
</dbReference>
<evidence type="ECO:0000256" key="10">
    <source>
        <dbReference type="PIRSR" id="PIRSR001549-1"/>
    </source>
</evidence>
<dbReference type="SUPFAM" id="SSF55681">
    <property type="entry name" value="Class II aaRS and biotin synthetases"/>
    <property type="match status" value="1"/>
</dbReference>
<evidence type="ECO:0000256" key="3">
    <source>
        <dbReference type="ARBA" id="ARBA00022598"/>
    </source>
</evidence>
<dbReference type="Gene3D" id="3.30.930.10">
    <property type="entry name" value="Bira Bifunctional Protein, Domain 2"/>
    <property type="match status" value="1"/>
</dbReference>
<dbReference type="RefSeq" id="WP_098037674.1">
    <property type="nucleotide sequence ID" value="NZ_CWGJ01000006.1"/>
</dbReference>
<accession>A0A0H5DPD3</accession>
<dbReference type="Proteomes" id="UP000220251">
    <property type="component" value="Unassembled WGS sequence"/>
</dbReference>
<feature type="binding site" evidence="10">
    <location>
        <position position="133"/>
    </location>
    <ligand>
        <name>L-histidine</name>
        <dbReference type="ChEBI" id="CHEBI:57595"/>
    </ligand>
</feature>
<keyword evidence="3 9" id="KW-0436">Ligase</keyword>
<dbReference type="EMBL" id="CWGJ01000006">
    <property type="protein sequence ID" value="CRX37823.1"/>
    <property type="molecule type" value="Genomic_DNA"/>
</dbReference>
<gene>
    <name evidence="9 12" type="primary">hisS</name>
    <name evidence="12" type="ORF">ELAC_0468</name>
</gene>
<sequence length="485" mass="55394">MNISLPPGVFDIIPLDENELWRSSYLWNFVEATIRETAAEWGYQEIRTPIFEKTELFLRGVGEGTDIVSKEMYTFQDKGDRSLTLRPEGTAPAMRALIENRLDLKNPVQKLFYIQPMFRYERAQAGRYRQHHQFGVEAIGIKSPYQDAELIDMIYTLYRRLGLQDLSVKLNSLGDPESRKRYKEVLIKYLESHREKLSNDSKERLTVNPLRVLDSKAEEDQPIIENAPSILEFLSDEASMHFEKLKSLLTELSIPFTIAPRLVRGLDYYNYTVFEIVTNSLGAQNSIAGGGRYDGLIKSLGGPDLPSCGFGTGMERIIQTMLKQSTFPVERPAPLLTLIPMGEAAELLSFKFLHLLREKGISAEMEMGLKKVGKAMSRAEKNGSKYVAVLGETELETQKFRLKEMETGEQFEVNFESALRILLLQKESASYERLWANLNSPFQSDVEKEFFLKKMNQSITCTNEASSNLKIALEKMQEIFDKPSQ</sequence>
<proteinExistence type="inferred from homology"/>
<feature type="binding site" evidence="10">
    <location>
        <position position="264"/>
    </location>
    <ligand>
        <name>L-histidine</name>
        <dbReference type="ChEBI" id="CHEBI:57595"/>
    </ligand>
</feature>
<dbReference type="InterPro" id="IPR041715">
    <property type="entry name" value="HisRS-like_core"/>
</dbReference>
<comment type="subunit">
    <text evidence="2 9">Homodimer.</text>
</comment>
<dbReference type="CDD" id="cd00859">
    <property type="entry name" value="HisRS_anticodon"/>
    <property type="match status" value="1"/>
</dbReference>
<dbReference type="InterPro" id="IPR004154">
    <property type="entry name" value="Anticodon-bd"/>
</dbReference>
<evidence type="ECO:0000313" key="12">
    <source>
        <dbReference type="EMBL" id="CRX37823.1"/>
    </source>
</evidence>
<feature type="binding site" evidence="10">
    <location>
        <begin position="268"/>
        <end position="269"/>
    </location>
    <ligand>
        <name>L-histidine</name>
        <dbReference type="ChEBI" id="CHEBI:57595"/>
    </ligand>
</feature>
<protein>
    <recommendedName>
        <fullName evidence="9">Histidine--tRNA ligase</fullName>
        <ecNumber evidence="9">6.1.1.21</ecNumber>
    </recommendedName>
    <alternativeName>
        <fullName evidence="9">Histidyl-tRNA synthetase</fullName>
        <shortName evidence="9">HisRS</shortName>
    </alternativeName>
</protein>
<keyword evidence="7 9" id="KW-0030">Aminoacyl-tRNA synthetase</keyword>
<dbReference type="Pfam" id="PF03129">
    <property type="entry name" value="HGTP_anticodon"/>
    <property type="match status" value="1"/>
</dbReference>
<dbReference type="InterPro" id="IPR006195">
    <property type="entry name" value="aa-tRNA-synth_II"/>
</dbReference>
<evidence type="ECO:0000256" key="5">
    <source>
        <dbReference type="ARBA" id="ARBA00022840"/>
    </source>
</evidence>
<dbReference type="InterPro" id="IPR015807">
    <property type="entry name" value="His-tRNA-ligase"/>
</dbReference>
<evidence type="ECO:0000256" key="6">
    <source>
        <dbReference type="ARBA" id="ARBA00022917"/>
    </source>
</evidence>
<name>A0A0H5DPD3_9BACT</name>
<keyword evidence="4 9" id="KW-0547">Nucleotide-binding</keyword>
<evidence type="ECO:0000256" key="7">
    <source>
        <dbReference type="ARBA" id="ARBA00023146"/>
    </source>
</evidence>
<evidence type="ECO:0000256" key="9">
    <source>
        <dbReference type="HAMAP-Rule" id="MF_00127"/>
    </source>
</evidence>
<dbReference type="Pfam" id="PF13393">
    <property type="entry name" value="tRNA-synt_His"/>
    <property type="match status" value="1"/>
</dbReference>
<reference evidence="13" key="1">
    <citation type="submission" date="2015-06" db="EMBL/GenBank/DDBJ databases">
        <authorList>
            <person name="Bertelli C."/>
        </authorList>
    </citation>
    <scope>NUCLEOTIDE SEQUENCE [LARGE SCALE GENOMIC DNA]</scope>
    <source>
        <strain evidence="13">CRIB-30</strain>
    </source>
</reference>
<dbReference type="PANTHER" id="PTHR43707">
    <property type="entry name" value="HISTIDYL-TRNA SYNTHETASE"/>
    <property type="match status" value="1"/>
</dbReference>
<feature type="binding site" evidence="10">
    <location>
        <position position="137"/>
    </location>
    <ligand>
        <name>L-histidine</name>
        <dbReference type="ChEBI" id="CHEBI:57595"/>
    </ligand>
</feature>
<comment type="similarity">
    <text evidence="1 9">Belongs to the class-II aminoacyl-tRNA synthetase family.</text>
</comment>
<dbReference type="AlphaFoldDB" id="A0A0H5DPD3"/>
<comment type="subcellular location">
    <subcellularLocation>
        <location evidence="9">Cytoplasm</location>
    </subcellularLocation>
</comment>
<dbReference type="CDD" id="cd00773">
    <property type="entry name" value="HisRS-like_core"/>
    <property type="match status" value="1"/>
</dbReference>
<comment type="catalytic activity">
    <reaction evidence="8 9">
        <text>tRNA(His) + L-histidine + ATP = L-histidyl-tRNA(His) + AMP + diphosphate + H(+)</text>
        <dbReference type="Rhea" id="RHEA:17313"/>
        <dbReference type="Rhea" id="RHEA-COMP:9665"/>
        <dbReference type="Rhea" id="RHEA-COMP:9689"/>
        <dbReference type="ChEBI" id="CHEBI:15378"/>
        <dbReference type="ChEBI" id="CHEBI:30616"/>
        <dbReference type="ChEBI" id="CHEBI:33019"/>
        <dbReference type="ChEBI" id="CHEBI:57595"/>
        <dbReference type="ChEBI" id="CHEBI:78442"/>
        <dbReference type="ChEBI" id="CHEBI:78527"/>
        <dbReference type="ChEBI" id="CHEBI:456215"/>
        <dbReference type="EC" id="6.1.1.21"/>
    </reaction>
</comment>
<dbReference type="HAMAP" id="MF_00127">
    <property type="entry name" value="His_tRNA_synth"/>
    <property type="match status" value="1"/>
</dbReference>
<dbReference type="GO" id="GO:0005524">
    <property type="term" value="F:ATP binding"/>
    <property type="evidence" value="ECO:0007669"/>
    <property type="project" value="UniProtKB-UniRule"/>
</dbReference>
<evidence type="ECO:0000256" key="1">
    <source>
        <dbReference type="ARBA" id="ARBA00008226"/>
    </source>
</evidence>
<dbReference type="SUPFAM" id="SSF52954">
    <property type="entry name" value="Class II aaRS ABD-related"/>
    <property type="match status" value="1"/>
</dbReference>
<evidence type="ECO:0000256" key="2">
    <source>
        <dbReference type="ARBA" id="ARBA00011738"/>
    </source>
</evidence>
<dbReference type="InterPro" id="IPR033656">
    <property type="entry name" value="HisRS_anticodon"/>
</dbReference>
<dbReference type="Gene3D" id="3.40.50.800">
    <property type="entry name" value="Anticodon-binding domain"/>
    <property type="match status" value="1"/>
</dbReference>
<dbReference type="GO" id="GO:0005737">
    <property type="term" value="C:cytoplasm"/>
    <property type="evidence" value="ECO:0007669"/>
    <property type="project" value="UniProtKB-SubCell"/>
</dbReference>
<evidence type="ECO:0000259" key="11">
    <source>
        <dbReference type="PROSITE" id="PS50862"/>
    </source>
</evidence>
<dbReference type="EC" id="6.1.1.21" evidence="9"/>
<keyword evidence="6 9" id="KW-0648">Protein biosynthesis</keyword>
<evidence type="ECO:0000256" key="4">
    <source>
        <dbReference type="ARBA" id="ARBA00022741"/>
    </source>
</evidence>
<dbReference type="PANTHER" id="PTHR43707:SF1">
    <property type="entry name" value="HISTIDINE--TRNA LIGASE, MITOCHONDRIAL-RELATED"/>
    <property type="match status" value="1"/>
</dbReference>
<feature type="binding site" evidence="10">
    <location>
        <begin position="88"/>
        <end position="90"/>
    </location>
    <ligand>
        <name>L-histidine</name>
        <dbReference type="ChEBI" id="CHEBI:57595"/>
    </ligand>
</feature>
<dbReference type="InterPro" id="IPR036621">
    <property type="entry name" value="Anticodon-bd_dom_sf"/>
</dbReference>
<dbReference type="PIRSF" id="PIRSF001549">
    <property type="entry name" value="His-tRNA_synth"/>
    <property type="match status" value="1"/>
</dbReference>
<evidence type="ECO:0000313" key="13">
    <source>
        <dbReference type="Proteomes" id="UP000220251"/>
    </source>
</evidence>
<dbReference type="GO" id="GO:0006427">
    <property type="term" value="P:histidyl-tRNA aminoacylation"/>
    <property type="evidence" value="ECO:0007669"/>
    <property type="project" value="UniProtKB-UniRule"/>
</dbReference>
<organism evidence="12 13">
    <name type="scientific">Estrella lausannensis</name>
    <dbReference type="NCBI Taxonomy" id="483423"/>
    <lineage>
        <taxon>Bacteria</taxon>
        <taxon>Pseudomonadati</taxon>
        <taxon>Chlamydiota</taxon>
        <taxon>Chlamydiia</taxon>
        <taxon>Parachlamydiales</taxon>
        <taxon>Candidatus Criblamydiaceae</taxon>
        <taxon>Estrella</taxon>
    </lineage>
</organism>
<dbReference type="OrthoDB" id="9800814at2"/>
<dbReference type="GO" id="GO:0004821">
    <property type="term" value="F:histidine-tRNA ligase activity"/>
    <property type="evidence" value="ECO:0007669"/>
    <property type="project" value="UniProtKB-UniRule"/>
</dbReference>
<dbReference type="InterPro" id="IPR045864">
    <property type="entry name" value="aa-tRNA-synth_II/BPL/LPL"/>
</dbReference>
<keyword evidence="13" id="KW-1185">Reference proteome</keyword>
<keyword evidence="9" id="KW-0963">Cytoplasm</keyword>
<evidence type="ECO:0000256" key="8">
    <source>
        <dbReference type="ARBA" id="ARBA00047639"/>
    </source>
</evidence>
<keyword evidence="5 9" id="KW-0067">ATP-binding</keyword>
<dbReference type="PROSITE" id="PS50862">
    <property type="entry name" value="AA_TRNA_LIGASE_II"/>
    <property type="match status" value="1"/>
</dbReference>
<dbReference type="NCBIfam" id="TIGR00442">
    <property type="entry name" value="hisS"/>
    <property type="match status" value="1"/>
</dbReference>